<feature type="domain" description="SLH" evidence="3">
    <location>
        <begin position="1208"/>
        <end position="1271"/>
    </location>
</feature>
<feature type="domain" description="SLH" evidence="3">
    <location>
        <begin position="1273"/>
        <end position="1326"/>
    </location>
</feature>
<dbReference type="Pfam" id="PF00395">
    <property type="entry name" value="SLH"/>
    <property type="match status" value="3"/>
</dbReference>
<dbReference type="PANTHER" id="PTHR43308:SF5">
    <property type="entry name" value="S-LAYER PROTEIN _ PEPTIDOGLYCAN ENDO-BETA-N-ACETYLGLUCOSAMINIDASE"/>
    <property type="match status" value="1"/>
</dbReference>
<keyword evidence="5" id="KW-1185">Reference proteome</keyword>
<dbReference type="InterPro" id="IPR051465">
    <property type="entry name" value="Cell_Envelope_Struct_Comp"/>
</dbReference>
<proteinExistence type="predicted"/>
<dbReference type="InterPro" id="IPR011493">
    <property type="entry name" value="GLUG"/>
</dbReference>
<dbReference type="Proteomes" id="UP001549098">
    <property type="component" value="Unassembled WGS sequence"/>
</dbReference>
<dbReference type="InterPro" id="IPR014755">
    <property type="entry name" value="Cu-Rt/internalin_Ig-like"/>
</dbReference>
<dbReference type="Gene3D" id="2.160.20.110">
    <property type="match status" value="2"/>
</dbReference>
<dbReference type="Pfam" id="PF07581">
    <property type="entry name" value="Glug"/>
    <property type="match status" value="1"/>
</dbReference>
<evidence type="ECO:0000313" key="5">
    <source>
        <dbReference type="Proteomes" id="UP001549098"/>
    </source>
</evidence>
<evidence type="ECO:0000256" key="2">
    <source>
        <dbReference type="SAM" id="MobiDB-lite"/>
    </source>
</evidence>
<name>A0ABV2EYS8_9BACL</name>
<reference evidence="4 5" key="1">
    <citation type="submission" date="2024-06" db="EMBL/GenBank/DDBJ databases">
        <title>Genomic Encyclopedia of Type Strains, Phase IV (KMG-IV): sequencing the most valuable type-strain genomes for metagenomic binning, comparative biology and taxonomic classification.</title>
        <authorList>
            <person name="Goeker M."/>
        </authorList>
    </citation>
    <scope>NUCLEOTIDE SEQUENCE [LARGE SCALE GENOMIC DNA]</scope>
    <source>
        <strain evidence="4 5">DSM 17253</strain>
    </source>
</reference>
<protein>
    <recommendedName>
        <fullName evidence="3">SLH domain-containing protein</fullName>
    </recommendedName>
</protein>
<dbReference type="Gene3D" id="2.60.40.1220">
    <property type="match status" value="1"/>
</dbReference>
<feature type="region of interest" description="Disordered" evidence="2">
    <location>
        <begin position="966"/>
        <end position="986"/>
    </location>
</feature>
<dbReference type="InterPro" id="IPR001119">
    <property type="entry name" value="SLH_dom"/>
</dbReference>
<sequence length="1386" mass="145405">MKRVFLWFMVLLLAFDILPMPIYAESEGTDMAGNGSAEDPFIITGLDQLNAMRNNLSAHYRLAADIDASDTANWDGGAGWKPIGERGNGDKSEQFTGEFDGAGYVIRNLTINRPSEQGVGLFGMIGTGGVVRNLGIEGGSVIGSNFTGALAGNNNGTVERAHSNVDVTGYGVVGGLVGYDYGHIISSYATGNVSGTSAVGGLAGRSDSTITESYATGNVVGDNDVGGLVGLLFGGNLTRSYFSGKVMARGYYIGGLVGNLDGGDVSQSYNIGSVSGDRVAGGLVGISVYGHIGKTYTSGTVTTASGDVGGVLGANNGAMMENNYWDSETSGQTSGCSYNNDDYGVECVVTKLTTAQALSQASYTGFDFDADWFMVDGSTRPFLRSEWSQTISNVHQLQLMAMDPTANYTLADNIDFGNLFKDDNRADMWGTSDEAGAGFAPVGAFTGRLDGQGHAVRGLIINRPDTGQVGLIGYLGDGGLVRSIGVDGGSVRGGYSSGGLVGDIGGGTVELSYSSADVSGIDNVGGLVGKMLPGVVKQSYATGAVTGTYAVGGLVGRADLGSLVEDTYATGSVEGKAEVGGLVGRHVGTINRAYAAGRVSGSGSEVGGLVGRDFSPTSIVTSGYYDAAATGHGGGQTTASLKRKSTFESWDFSGNWTIEEGKTYPYLQGIKANIGRDAAPPAVVNIRIEQPDSILLTFDEEVNLLSAGGFSVLADGVDVTVVDTIKAGAKTMKLTVGEPLRSGQDIRLSYDSQAGSIIDLANNPLPSVSDQPWPPNIEVTMTTADGSNYQDGTWTNQPVSVSASVYERTAEVNEFVYSLDGGETWSPYTTSIELQDDGIHVLDFKAADAAGMETAERRTVKIGSSGLALTPTMVKSDGGTYTEGEWTNQSVTVSVYAEGGTGGIASFTYTLDDGSPQAYTNSSPIEITEDGDHAIVFQAEDEAGHQLSDVLKVKIDRTPPAIAFSPNGRDSVAPSASSRTTAMDTGSGIDHSTLQYAWTTDLSAPSEGWAPFASGTDLTKSGATGDWYLHVRASDRVGNSTESVSNRFRLGEGSSISAPLPANTNPDGLNCGAASVVGLKGGVVKFEGGEISFPACALDRPFQVTVNQITDTDTLPLSDHERLTSRVFEMKKDVPGNFLVNVTVKLRLNTDVTRQDGDPILLCWLNEDTGQWVPLGDPQIDFENGMVSGTINHLGKFAAIARTVVNNESAAVFTDIQGHWAEETIQHLAGSGIVKGYPGGTFRPNRPITRAEFVSILTAVLQWKPKADKVFIDTENHWARAAISTAYANGMIRGYDGNTFVPDQPITREQMAVMAANALHLENTKGTPSFTDGDRISQWAKNAVASAVERGILTGYPDRTVKPQAQATRAEAVTVIKKIISNIEEK</sequence>
<dbReference type="EMBL" id="JBEPLV010000001">
    <property type="protein sequence ID" value="MET3544787.1"/>
    <property type="molecule type" value="Genomic_DNA"/>
</dbReference>
<evidence type="ECO:0000313" key="4">
    <source>
        <dbReference type="EMBL" id="MET3544787.1"/>
    </source>
</evidence>
<comment type="caution">
    <text evidence="4">The sequence shown here is derived from an EMBL/GenBank/DDBJ whole genome shotgun (WGS) entry which is preliminary data.</text>
</comment>
<dbReference type="PANTHER" id="PTHR43308">
    <property type="entry name" value="OUTER MEMBRANE PROTEIN ALPHA-RELATED"/>
    <property type="match status" value="1"/>
</dbReference>
<evidence type="ECO:0000256" key="1">
    <source>
        <dbReference type="ARBA" id="ARBA00022729"/>
    </source>
</evidence>
<dbReference type="PROSITE" id="PS51272">
    <property type="entry name" value="SLH"/>
    <property type="match status" value="3"/>
</dbReference>
<organism evidence="4 5">
    <name type="scientific">Paenibacillus favisporus</name>
    <dbReference type="NCBI Taxonomy" id="221028"/>
    <lineage>
        <taxon>Bacteria</taxon>
        <taxon>Bacillati</taxon>
        <taxon>Bacillota</taxon>
        <taxon>Bacilli</taxon>
        <taxon>Bacillales</taxon>
        <taxon>Paenibacillaceae</taxon>
        <taxon>Paenibacillus</taxon>
    </lineage>
</organism>
<gene>
    <name evidence="4" type="ORF">ABID47_001381</name>
</gene>
<feature type="domain" description="SLH" evidence="3">
    <location>
        <begin position="1327"/>
        <end position="1386"/>
    </location>
</feature>
<evidence type="ECO:0000259" key="3">
    <source>
        <dbReference type="PROSITE" id="PS51272"/>
    </source>
</evidence>
<keyword evidence="1" id="KW-0732">Signal</keyword>
<feature type="compositionally biased region" description="Polar residues" evidence="2">
    <location>
        <begin position="974"/>
        <end position="986"/>
    </location>
</feature>
<dbReference type="RefSeq" id="WP_354495427.1">
    <property type="nucleotide sequence ID" value="NZ_JBEPLV010000001.1"/>
</dbReference>
<accession>A0ABV2EYS8</accession>